<evidence type="ECO:0000313" key="6">
    <source>
        <dbReference type="EMBL" id="AMB99045.1"/>
    </source>
</evidence>
<accession>A0A0X8FKL5</accession>
<keyword evidence="4" id="KW-0904">Protein phosphatase</keyword>
<evidence type="ECO:0000256" key="3">
    <source>
        <dbReference type="ARBA" id="ARBA00022801"/>
    </source>
</evidence>
<keyword evidence="7" id="KW-1185">Reference proteome</keyword>
<sequence>MIKVCFVCLGNICRSPMAEAVMRDELKKRGLADQITVDSAATSSYNLGQPPHQGTQEILDRHHISSQGQFASKLTADMAEDFDYIIGMDDSNLDNMAKILGDQVKLYQLMDFTDQPGEIDDPYFTGNFELTYDKVKAGVDGLIGYLLANHSELSD</sequence>
<comment type="similarity">
    <text evidence="1">Belongs to the low molecular weight phosphotyrosine protein phosphatase family.</text>
</comment>
<dbReference type="SUPFAM" id="SSF52788">
    <property type="entry name" value="Phosphotyrosine protein phosphatases I"/>
    <property type="match status" value="1"/>
</dbReference>
<dbReference type="EC" id="3.1.3.48" evidence="2"/>
<dbReference type="STRING" id="128944.AWM75_03085"/>
<dbReference type="Proteomes" id="UP000062260">
    <property type="component" value="Chromosome"/>
</dbReference>
<dbReference type="InterPro" id="IPR023485">
    <property type="entry name" value="Ptyr_pPase"/>
</dbReference>
<dbReference type="InterPro" id="IPR050438">
    <property type="entry name" value="LMW_PTPase"/>
</dbReference>
<dbReference type="KEGG" id="auh:AWM75_03085"/>
<protein>
    <recommendedName>
        <fullName evidence="2">protein-tyrosine-phosphatase</fullName>
        <ecNumber evidence="2">3.1.3.48</ecNumber>
    </recommendedName>
</protein>
<dbReference type="CDD" id="cd16343">
    <property type="entry name" value="LMWPTP"/>
    <property type="match status" value="1"/>
</dbReference>
<dbReference type="SMART" id="SM00226">
    <property type="entry name" value="LMWPc"/>
    <property type="match status" value="1"/>
</dbReference>
<reference evidence="7" key="2">
    <citation type="submission" date="2016-01" db="EMBL/GenBank/DDBJ databases">
        <title>Six Aerococcus type strain genome sequencing and assembly using PacBio and Illumina Hiseq.</title>
        <authorList>
            <person name="Carkaci D."/>
            <person name="Dargis R."/>
            <person name="Nielsen X.C."/>
            <person name="Skovgaard O."/>
            <person name="Fuursted K."/>
            <person name="Christensen J.J."/>
        </authorList>
    </citation>
    <scope>NUCLEOTIDE SEQUENCE [LARGE SCALE GENOMIC DNA]</scope>
    <source>
        <strain evidence="7">CCUG42038B</strain>
    </source>
</reference>
<dbReference type="InterPro" id="IPR036196">
    <property type="entry name" value="Ptyr_pPase_sf"/>
</dbReference>
<evidence type="ECO:0000256" key="1">
    <source>
        <dbReference type="ARBA" id="ARBA00011063"/>
    </source>
</evidence>
<reference evidence="6 7" key="1">
    <citation type="journal article" date="2016" name="Genome Announc.">
        <title>Complete Genome Sequences of Aerococcus christensenii CCUG 28831T, Aerococcus sanguinicola CCUG 43001T, Aerococcus urinae CCUG 36881T, Aerococcus urinaeequi CCUG 28094T, Aerococcus urinaehominis CCUG 42038 BT, and Aerococcus viridans CCUG 4311T.</title>
        <authorList>
            <person name="Carkaci D."/>
            <person name="Dargis R."/>
            <person name="Nielsen X.C."/>
            <person name="Skovgaard O."/>
            <person name="Fuursted K."/>
            <person name="Christensen J.J."/>
        </authorList>
    </citation>
    <scope>NUCLEOTIDE SEQUENCE [LARGE SCALE GENOMIC DNA]</scope>
    <source>
        <strain evidence="6 7">CCUG42038B</strain>
    </source>
</reference>
<evidence type="ECO:0000256" key="4">
    <source>
        <dbReference type="ARBA" id="ARBA00022912"/>
    </source>
</evidence>
<organism evidence="6 7">
    <name type="scientific">Aerococcus urinaehominis</name>
    <dbReference type="NCBI Taxonomy" id="128944"/>
    <lineage>
        <taxon>Bacteria</taxon>
        <taxon>Bacillati</taxon>
        <taxon>Bacillota</taxon>
        <taxon>Bacilli</taxon>
        <taxon>Lactobacillales</taxon>
        <taxon>Aerococcaceae</taxon>
        <taxon>Aerococcus</taxon>
    </lineage>
</organism>
<dbReference type="GO" id="GO:0004725">
    <property type="term" value="F:protein tyrosine phosphatase activity"/>
    <property type="evidence" value="ECO:0007669"/>
    <property type="project" value="UniProtKB-EC"/>
</dbReference>
<evidence type="ECO:0000256" key="5">
    <source>
        <dbReference type="ARBA" id="ARBA00051722"/>
    </source>
</evidence>
<keyword evidence="3" id="KW-0378">Hydrolase</keyword>
<dbReference type="PRINTS" id="PR00719">
    <property type="entry name" value="LMWPTPASE"/>
</dbReference>
<dbReference type="InterPro" id="IPR017867">
    <property type="entry name" value="Tyr_phospatase_low_mol_wt"/>
</dbReference>
<comment type="catalytic activity">
    <reaction evidence="5">
        <text>O-phospho-L-tyrosyl-[protein] + H2O = L-tyrosyl-[protein] + phosphate</text>
        <dbReference type="Rhea" id="RHEA:10684"/>
        <dbReference type="Rhea" id="RHEA-COMP:10136"/>
        <dbReference type="Rhea" id="RHEA-COMP:20101"/>
        <dbReference type="ChEBI" id="CHEBI:15377"/>
        <dbReference type="ChEBI" id="CHEBI:43474"/>
        <dbReference type="ChEBI" id="CHEBI:46858"/>
        <dbReference type="ChEBI" id="CHEBI:61978"/>
        <dbReference type="EC" id="3.1.3.48"/>
    </reaction>
</comment>
<dbReference type="AlphaFoldDB" id="A0A0X8FKL5"/>
<dbReference type="OrthoDB" id="9784339at2"/>
<dbReference type="Pfam" id="PF01451">
    <property type="entry name" value="LMWPc"/>
    <property type="match status" value="1"/>
</dbReference>
<dbReference type="PANTHER" id="PTHR11717">
    <property type="entry name" value="LOW MOLECULAR WEIGHT PROTEIN TYROSINE PHOSPHATASE"/>
    <property type="match status" value="1"/>
</dbReference>
<gene>
    <name evidence="6" type="ORF">AWM75_03085</name>
</gene>
<evidence type="ECO:0000256" key="2">
    <source>
        <dbReference type="ARBA" id="ARBA00013064"/>
    </source>
</evidence>
<name>A0A0X8FKL5_9LACT</name>
<dbReference type="PANTHER" id="PTHR11717:SF7">
    <property type="entry name" value="LOW MOLECULAR WEIGHT PHOSPHOTYROSINE PROTEIN PHOSPHATASE"/>
    <property type="match status" value="1"/>
</dbReference>
<dbReference type="RefSeq" id="WP_067978090.1">
    <property type="nucleotide sequence ID" value="NZ_CP014163.1"/>
</dbReference>
<evidence type="ECO:0000313" key="7">
    <source>
        <dbReference type="Proteomes" id="UP000062260"/>
    </source>
</evidence>
<proteinExistence type="inferred from homology"/>
<dbReference type="EMBL" id="CP014163">
    <property type="protein sequence ID" value="AMB99045.1"/>
    <property type="molecule type" value="Genomic_DNA"/>
</dbReference>
<dbReference type="Gene3D" id="3.40.50.2300">
    <property type="match status" value="1"/>
</dbReference>